<proteinExistence type="inferred from homology"/>
<dbReference type="PANTHER" id="PTHR32295">
    <property type="entry name" value="IQ-DOMAIN 5-RELATED"/>
    <property type="match status" value="1"/>
</dbReference>
<dbReference type="AlphaFoldDB" id="A0A438GCW3"/>
<keyword evidence="1" id="KW-0112">Calmodulin-binding</keyword>
<evidence type="ECO:0000256" key="3">
    <source>
        <dbReference type="SAM" id="MobiDB-lite"/>
    </source>
</evidence>
<feature type="region of interest" description="Disordered" evidence="3">
    <location>
        <begin position="474"/>
        <end position="613"/>
    </location>
</feature>
<evidence type="ECO:0000256" key="1">
    <source>
        <dbReference type="ARBA" id="ARBA00022860"/>
    </source>
</evidence>
<dbReference type="GO" id="GO:0005516">
    <property type="term" value="F:calmodulin binding"/>
    <property type="evidence" value="ECO:0007669"/>
    <property type="project" value="UniProtKB-KW"/>
</dbReference>
<comment type="similarity">
    <text evidence="2">Belongs to the IQD family.</text>
</comment>
<feature type="compositionally biased region" description="Basic and acidic residues" evidence="3">
    <location>
        <begin position="373"/>
        <end position="385"/>
    </location>
</feature>
<feature type="compositionally biased region" description="Basic and acidic residues" evidence="3">
    <location>
        <begin position="488"/>
        <end position="506"/>
    </location>
</feature>
<dbReference type="Proteomes" id="UP000288805">
    <property type="component" value="Unassembled WGS sequence"/>
</dbReference>
<sequence>MGKSPGKWIKGLLFGKKSSKSNLSKGREISKHASKGDALVCAKVPASDLTVDAPLTSLPVPLTTARNGVVSDSEKGTASRLPNDGVILSSSKENGDTETIMNLGLSKDPERIRHEQAATKAQAAFRGYLFTDASLISLKARRAFRTLKGIIRLQALGRGRLVRRQAIATLCCVQGIVKFQALVRGRSVRHSNIGTEVHEKLSARKFLDLNVRRAFALSYLWYTKPLRLHLSAKEVACQKEKEKEKVIFGISSLACAHTTCDVILCDLANMGNWALTTYINSWHLYPCKRNAGAINDLLASSPTSMPLHLQYGPGEPNSAWDWLELETDRSRPKRSVRKATSAKFENGSTQSTLESDKPKCNLRKVSSHPVDSVQEHPKNATEKTKSKLRKNLKSTSDASDQLEVKAEKPKHSLRKSSSAASDAPEQGTGDSLKKIKKDMAVTVSKQSDIETSLKPPAENELVDDVHDHTLADLQCVENNGKSENIPEANKDMSYKDNDISNDDQKTRQRRASLPGKHDYQENGLHNTPRLPSYMAATESAKAKLRALGSPRFGQDEADKNGITRRHSLPSSSTNGKLSSWSPRAQRLVQASGKGVFRSDRSLMSSRDGSGKNF</sequence>
<dbReference type="InterPro" id="IPR025064">
    <property type="entry name" value="DUF4005"/>
</dbReference>
<gene>
    <name evidence="5" type="primary">IQD31_5</name>
    <name evidence="5" type="ORF">CK203_060886</name>
</gene>
<protein>
    <submittedName>
        <fullName evidence="5">Protein IQ-domain 31</fullName>
    </submittedName>
</protein>
<feature type="compositionally biased region" description="Polar residues" evidence="3">
    <location>
        <begin position="601"/>
        <end position="613"/>
    </location>
</feature>
<reference evidence="5 6" key="1">
    <citation type="journal article" date="2018" name="PLoS Genet.">
        <title>Population sequencing reveals clonal diversity and ancestral inbreeding in the grapevine cultivar Chardonnay.</title>
        <authorList>
            <person name="Roach M.J."/>
            <person name="Johnson D.L."/>
            <person name="Bohlmann J."/>
            <person name="van Vuuren H.J."/>
            <person name="Jones S.J."/>
            <person name="Pretorius I.S."/>
            <person name="Schmidt S.A."/>
            <person name="Borneman A.R."/>
        </authorList>
    </citation>
    <scope>NUCLEOTIDE SEQUENCE [LARGE SCALE GENOMIC DNA]</scope>
    <source>
        <strain evidence="6">cv. Chardonnay</strain>
        <tissue evidence="5">Leaf</tissue>
    </source>
</reference>
<evidence type="ECO:0000256" key="2">
    <source>
        <dbReference type="ARBA" id="ARBA00024341"/>
    </source>
</evidence>
<dbReference type="Pfam" id="PF13178">
    <property type="entry name" value="DUF4005"/>
    <property type="match status" value="1"/>
</dbReference>
<accession>A0A438GCW3</accession>
<feature type="region of interest" description="Disordered" evidence="3">
    <location>
        <begin position="331"/>
        <end position="436"/>
    </location>
</feature>
<evidence type="ECO:0000313" key="5">
    <source>
        <dbReference type="EMBL" id="RVW70055.1"/>
    </source>
</evidence>
<evidence type="ECO:0000313" key="6">
    <source>
        <dbReference type="Proteomes" id="UP000288805"/>
    </source>
</evidence>
<dbReference type="EMBL" id="QGNW01000474">
    <property type="protein sequence ID" value="RVW70055.1"/>
    <property type="molecule type" value="Genomic_DNA"/>
</dbReference>
<comment type="caution">
    <text evidence="5">The sequence shown here is derived from an EMBL/GenBank/DDBJ whole genome shotgun (WGS) entry which is preliminary data.</text>
</comment>
<evidence type="ECO:0000259" key="4">
    <source>
        <dbReference type="Pfam" id="PF13178"/>
    </source>
</evidence>
<dbReference type="PANTHER" id="PTHR32295:SF269">
    <property type="entry name" value="PROTEIN IQ-DOMAIN 28"/>
    <property type="match status" value="1"/>
</dbReference>
<feature type="domain" description="DUF4005" evidence="4">
    <location>
        <begin position="486"/>
        <end position="598"/>
    </location>
</feature>
<feature type="compositionally biased region" description="Polar residues" evidence="3">
    <location>
        <begin position="568"/>
        <end position="582"/>
    </location>
</feature>
<name>A0A438GCW3_VITVI</name>
<organism evidence="5 6">
    <name type="scientific">Vitis vinifera</name>
    <name type="common">Grape</name>
    <dbReference type="NCBI Taxonomy" id="29760"/>
    <lineage>
        <taxon>Eukaryota</taxon>
        <taxon>Viridiplantae</taxon>
        <taxon>Streptophyta</taxon>
        <taxon>Embryophyta</taxon>
        <taxon>Tracheophyta</taxon>
        <taxon>Spermatophyta</taxon>
        <taxon>Magnoliopsida</taxon>
        <taxon>eudicotyledons</taxon>
        <taxon>Gunneridae</taxon>
        <taxon>Pentapetalae</taxon>
        <taxon>rosids</taxon>
        <taxon>Vitales</taxon>
        <taxon>Vitaceae</taxon>
        <taxon>Viteae</taxon>
        <taxon>Vitis</taxon>
    </lineage>
</organism>
<dbReference type="PROSITE" id="PS50096">
    <property type="entry name" value="IQ"/>
    <property type="match status" value="1"/>
</dbReference>